<dbReference type="RefSeq" id="WP_131924400.1">
    <property type="nucleotide sequence ID" value="NZ_SMAG01000003.1"/>
</dbReference>
<dbReference type="InterPro" id="IPR047046">
    <property type="entry name" value="YpjD/YvdC"/>
</dbReference>
<evidence type="ECO:0000313" key="2">
    <source>
        <dbReference type="EMBL" id="TCS95042.1"/>
    </source>
</evidence>
<dbReference type="PANTHER" id="PTHR42692:SF2">
    <property type="entry name" value="IG HYPOTHETICAL 16995"/>
    <property type="match status" value="1"/>
</dbReference>
<evidence type="ECO:0000313" key="3">
    <source>
        <dbReference type="Proteomes" id="UP000294937"/>
    </source>
</evidence>
<comment type="caution">
    <text evidence="2">The sequence shown here is derived from an EMBL/GenBank/DDBJ whole genome shotgun (WGS) entry which is preliminary data.</text>
</comment>
<gene>
    <name evidence="2" type="ORF">EDD58_103467</name>
</gene>
<dbReference type="OrthoDB" id="2418132at2"/>
<dbReference type="InterPro" id="IPR004518">
    <property type="entry name" value="MazG-like_dom"/>
</dbReference>
<dbReference type="GO" id="GO:0016787">
    <property type="term" value="F:hydrolase activity"/>
    <property type="evidence" value="ECO:0007669"/>
    <property type="project" value="UniProtKB-KW"/>
</dbReference>
<evidence type="ECO:0000259" key="1">
    <source>
        <dbReference type="Pfam" id="PF03819"/>
    </source>
</evidence>
<dbReference type="SUPFAM" id="SSF101386">
    <property type="entry name" value="all-alpha NTP pyrophosphatases"/>
    <property type="match status" value="1"/>
</dbReference>
<keyword evidence="3" id="KW-1185">Reference proteome</keyword>
<dbReference type="PANTHER" id="PTHR42692">
    <property type="entry name" value="NUCLEOTIDE PYROPHOSPHOHYDROLASE"/>
    <property type="match status" value="1"/>
</dbReference>
<dbReference type="Proteomes" id="UP000294937">
    <property type="component" value="Unassembled WGS sequence"/>
</dbReference>
<accession>A0A4R3L6J5</accession>
<reference evidence="2 3" key="1">
    <citation type="submission" date="2019-03" db="EMBL/GenBank/DDBJ databases">
        <title>Genomic Encyclopedia of Type Strains, Phase IV (KMG-IV): sequencing the most valuable type-strain genomes for metagenomic binning, comparative biology and taxonomic classification.</title>
        <authorList>
            <person name="Goeker M."/>
        </authorList>
    </citation>
    <scope>NUCLEOTIDE SEQUENCE [LARGE SCALE GENOMIC DNA]</scope>
    <source>
        <strain evidence="2 3">DSM 45707</strain>
    </source>
</reference>
<name>A0A4R3L6J5_9BACL</name>
<dbReference type="Gene3D" id="1.10.287.1080">
    <property type="entry name" value="MazG-like"/>
    <property type="match status" value="1"/>
</dbReference>
<dbReference type="CDD" id="cd11523">
    <property type="entry name" value="NTP-PPase"/>
    <property type="match status" value="1"/>
</dbReference>
<protein>
    <submittedName>
        <fullName evidence="2">NTP pyrophosphatase (Non-canonical NTP hydrolase)</fullName>
    </submittedName>
</protein>
<keyword evidence="2" id="KW-0378">Hydrolase</keyword>
<feature type="domain" description="NTP pyrophosphohydrolase MazG-like" evidence="1">
    <location>
        <begin position="30"/>
        <end position="104"/>
    </location>
</feature>
<organism evidence="2 3">
    <name type="scientific">Hazenella coriacea</name>
    <dbReference type="NCBI Taxonomy" id="1179467"/>
    <lineage>
        <taxon>Bacteria</taxon>
        <taxon>Bacillati</taxon>
        <taxon>Bacillota</taxon>
        <taxon>Bacilli</taxon>
        <taxon>Bacillales</taxon>
        <taxon>Thermoactinomycetaceae</taxon>
        <taxon>Hazenella</taxon>
    </lineage>
</organism>
<dbReference type="Pfam" id="PF03819">
    <property type="entry name" value="MazG"/>
    <property type="match status" value="1"/>
</dbReference>
<proteinExistence type="predicted"/>
<sequence>MNLSELQSWVEETYQKRGWTDYGPFVRVGFLMEEVGELAQAVRAIEIGRDRPDEQARSEEELLGHLMEELGDVIGNIAILANKYDLSLDDVIQKHQEKLLNRYKKDESGSCSV</sequence>
<dbReference type="InterPro" id="IPR011411">
    <property type="entry name" value="MazG-related_YvdC"/>
</dbReference>
<dbReference type="AlphaFoldDB" id="A0A4R3L6J5"/>
<dbReference type="PIRSF" id="PIRSF036521">
    <property type="entry name" value="UCP036521_pph"/>
    <property type="match status" value="1"/>
</dbReference>
<dbReference type="EMBL" id="SMAG01000003">
    <property type="protein sequence ID" value="TCS95042.1"/>
    <property type="molecule type" value="Genomic_DNA"/>
</dbReference>